<dbReference type="Pfam" id="PF13855">
    <property type="entry name" value="LRR_8"/>
    <property type="match status" value="4"/>
</dbReference>
<keyword evidence="9 22" id="KW-0812">Transmembrane</keyword>
<evidence type="ECO:0000256" key="9">
    <source>
        <dbReference type="ARBA" id="ARBA00022692"/>
    </source>
</evidence>
<evidence type="ECO:0000256" key="11">
    <source>
        <dbReference type="ARBA" id="ARBA00022737"/>
    </source>
</evidence>
<evidence type="ECO:0000313" key="26">
    <source>
        <dbReference type="Proteomes" id="UP001632038"/>
    </source>
</evidence>
<dbReference type="AlphaFoldDB" id="A0ABD3DI94"/>
<evidence type="ECO:0000256" key="17">
    <source>
        <dbReference type="ARBA" id="ARBA00023170"/>
    </source>
</evidence>
<evidence type="ECO:0000256" key="14">
    <source>
        <dbReference type="ARBA" id="ARBA00022840"/>
    </source>
</evidence>
<keyword evidence="6" id="KW-0597">Phosphoprotein</keyword>
<dbReference type="PROSITE" id="PS51450">
    <property type="entry name" value="LRR"/>
    <property type="match status" value="1"/>
</dbReference>
<dbReference type="SMART" id="SM00220">
    <property type="entry name" value="S_TKc"/>
    <property type="match status" value="1"/>
</dbReference>
<dbReference type="InterPro" id="IPR017441">
    <property type="entry name" value="Protein_kinase_ATP_BS"/>
</dbReference>
<dbReference type="CDD" id="cd14066">
    <property type="entry name" value="STKc_IRAK"/>
    <property type="match status" value="1"/>
</dbReference>
<dbReference type="FunFam" id="3.30.200.20:FF:000661">
    <property type="entry name" value="Serine-threonine protein kinase plant-type"/>
    <property type="match status" value="1"/>
</dbReference>
<evidence type="ECO:0000256" key="4">
    <source>
        <dbReference type="ARBA" id="ARBA00022475"/>
    </source>
</evidence>
<keyword evidence="18" id="KW-0325">Glycoprotein</keyword>
<keyword evidence="16 22" id="KW-0472">Membrane</keyword>
<organism evidence="25 26">
    <name type="scientific">Castilleja foliolosa</name>
    <dbReference type="NCBI Taxonomy" id="1961234"/>
    <lineage>
        <taxon>Eukaryota</taxon>
        <taxon>Viridiplantae</taxon>
        <taxon>Streptophyta</taxon>
        <taxon>Embryophyta</taxon>
        <taxon>Tracheophyta</taxon>
        <taxon>Spermatophyta</taxon>
        <taxon>Magnoliopsida</taxon>
        <taxon>eudicotyledons</taxon>
        <taxon>Gunneridae</taxon>
        <taxon>Pentapetalae</taxon>
        <taxon>asterids</taxon>
        <taxon>lamiids</taxon>
        <taxon>Lamiales</taxon>
        <taxon>Orobanchaceae</taxon>
        <taxon>Pedicularideae</taxon>
        <taxon>Castillejinae</taxon>
        <taxon>Castilleja</taxon>
    </lineage>
</organism>
<dbReference type="FunFam" id="3.80.10.10:FF:000565">
    <property type="entry name" value="Leucine-rich repeat receptor-like kinase protein FLORAL ORGAN NUMBER1"/>
    <property type="match status" value="1"/>
</dbReference>
<dbReference type="InterPro" id="IPR001245">
    <property type="entry name" value="Ser-Thr/Tyr_kinase_cat_dom"/>
</dbReference>
<dbReference type="FunFam" id="1.10.510.10:FF:000358">
    <property type="entry name" value="Putative leucine-rich repeat receptor-like serine/threonine-protein kinase"/>
    <property type="match status" value="1"/>
</dbReference>
<dbReference type="GO" id="GO:0004674">
    <property type="term" value="F:protein serine/threonine kinase activity"/>
    <property type="evidence" value="ECO:0007669"/>
    <property type="project" value="UniProtKB-KW"/>
</dbReference>
<dbReference type="FunFam" id="3.80.10.10:FF:000095">
    <property type="entry name" value="LRR receptor-like serine/threonine-protein kinase GSO1"/>
    <property type="match status" value="2"/>
</dbReference>
<comment type="catalytic activity">
    <reaction evidence="19">
        <text>L-threonyl-[protein] + ATP = O-phospho-L-threonyl-[protein] + ADP + H(+)</text>
        <dbReference type="Rhea" id="RHEA:46608"/>
        <dbReference type="Rhea" id="RHEA-COMP:11060"/>
        <dbReference type="Rhea" id="RHEA-COMP:11605"/>
        <dbReference type="ChEBI" id="CHEBI:15378"/>
        <dbReference type="ChEBI" id="CHEBI:30013"/>
        <dbReference type="ChEBI" id="CHEBI:30616"/>
        <dbReference type="ChEBI" id="CHEBI:61977"/>
        <dbReference type="ChEBI" id="CHEBI:456216"/>
        <dbReference type="EC" id="2.7.11.1"/>
    </reaction>
</comment>
<feature type="signal peptide" evidence="23">
    <location>
        <begin position="1"/>
        <end position="27"/>
    </location>
</feature>
<reference evidence="26" key="1">
    <citation type="journal article" date="2024" name="IScience">
        <title>Strigolactones Initiate the Formation of Haustorium-like Structures in Castilleja.</title>
        <authorList>
            <person name="Buerger M."/>
            <person name="Peterson D."/>
            <person name="Chory J."/>
        </authorList>
    </citation>
    <scope>NUCLEOTIDE SEQUENCE [LARGE SCALE GENOMIC DNA]</scope>
</reference>
<dbReference type="InterPro" id="IPR003591">
    <property type="entry name" value="Leu-rich_rpt_typical-subtyp"/>
</dbReference>
<gene>
    <name evidence="25" type="ORF">CASFOL_016339</name>
</gene>
<feature type="chain" id="PRO_5044770417" description="non-specific serine/threonine protein kinase" evidence="23">
    <location>
        <begin position="28"/>
        <end position="1124"/>
    </location>
</feature>
<keyword evidence="8" id="KW-0808">Transferase</keyword>
<keyword evidence="14 21" id="KW-0067">ATP-binding</keyword>
<keyword evidence="11" id="KW-0677">Repeat</keyword>
<evidence type="ECO:0000256" key="22">
    <source>
        <dbReference type="SAM" id="Phobius"/>
    </source>
</evidence>
<evidence type="ECO:0000256" key="23">
    <source>
        <dbReference type="SAM" id="SignalP"/>
    </source>
</evidence>
<feature type="domain" description="Protein kinase" evidence="24">
    <location>
        <begin position="831"/>
        <end position="1108"/>
    </location>
</feature>
<protein>
    <recommendedName>
        <fullName evidence="3">non-specific serine/threonine protein kinase</fullName>
        <ecNumber evidence="3">2.7.11.1</ecNumber>
    </recommendedName>
</protein>
<evidence type="ECO:0000256" key="7">
    <source>
        <dbReference type="ARBA" id="ARBA00022614"/>
    </source>
</evidence>
<dbReference type="PROSITE" id="PS50011">
    <property type="entry name" value="PROTEIN_KINASE_DOM"/>
    <property type="match status" value="1"/>
</dbReference>
<evidence type="ECO:0000256" key="20">
    <source>
        <dbReference type="ARBA" id="ARBA00048679"/>
    </source>
</evidence>
<keyword evidence="7" id="KW-0433">Leucine-rich repeat</keyword>
<evidence type="ECO:0000256" key="12">
    <source>
        <dbReference type="ARBA" id="ARBA00022741"/>
    </source>
</evidence>
<dbReference type="GO" id="GO:0051707">
    <property type="term" value="P:response to other organism"/>
    <property type="evidence" value="ECO:0007669"/>
    <property type="project" value="UniProtKB-ARBA"/>
</dbReference>
<comment type="similarity">
    <text evidence="2">Belongs to the protein kinase superfamily. Ser/Thr protein kinase family.</text>
</comment>
<comment type="catalytic activity">
    <reaction evidence="20">
        <text>L-seryl-[protein] + ATP = O-phospho-L-seryl-[protein] + ADP + H(+)</text>
        <dbReference type="Rhea" id="RHEA:17989"/>
        <dbReference type="Rhea" id="RHEA-COMP:9863"/>
        <dbReference type="Rhea" id="RHEA-COMP:11604"/>
        <dbReference type="ChEBI" id="CHEBI:15378"/>
        <dbReference type="ChEBI" id="CHEBI:29999"/>
        <dbReference type="ChEBI" id="CHEBI:30616"/>
        <dbReference type="ChEBI" id="CHEBI:83421"/>
        <dbReference type="ChEBI" id="CHEBI:456216"/>
        <dbReference type="EC" id="2.7.11.1"/>
    </reaction>
</comment>
<sequence length="1124" mass="124626">MESSCFIFIFALLLLLLISINRPFSSSTPLNSTTDQNALLAFKNTITRNPNSTLPDNWSTNISVCNWIGVSCSTKHQRVISLNISGFALSGTLSPHLGNLTFLRYLDMSSNNFTGPIPSELSRLYRLRVINMSYNSLTGKIPSWLGALPKLEQIRLRNNTFSGTIPTSLFTNNSKIQILNLRYNYLNGSIPDEIGNCSSLQYVYLDYNELTGPIPYGIFNLSSIREICITDNHLSGSLPSDICDNLPNLTTLALSSNQIEGQIPRNIWKCRELEILSLWHNSFNGEIPSEIGRLSMLKELYLGFNHFNGSIPKQIGNCTSLNGLYLDENHLTGELPQELANLPFINTFSLGKNNLSGSIPSSIFNRSNLKILYLSFNRFSGSLHIPSTFSLSNLEELSLSNNELVEDIPGSITNASKLTRLELGSNSFSGFVPDFGKLRQLICLNFYNNHLNGAESPNQELGFISSLTKCTFLERLGMSGNPLNGILPASIGNLSTFNLHYFQARDCNIKGSIPSTIGNLSSLIRIDLTENQLEGFIPPTIGMLHQLQGLSLSGNRLQGYIPPDLCRLSNMVGLNLSENAFSGPIPECLGDVQTLQNIYLNSNKLNSTIPSGFWNLRDLLFLNLSSNYLSGRLSSQVASLKSINKLDLSYNHFYGDIPSSIEGCQSLTNLSLSNNKFEGSIPPSLGNIKCLSTLDLSHNNLSGTIPKSLEGLNLLQYFNVSYNKLEGEIPTGGRFSNFTSQSFLNNSALCGETKFHVHRCIVRKNDVRVWLMKYILIPFISIIILATIIIVVLMRRRKPKRSVLNPEDDISLGVSWGRVSHIELVRATDGFSENNLLGRGGFGSVFKATLSDGFIVAVKVFNSQLERAVKSFDTESEILSSVRHRNLVQIIGCCSNTEFQALILGYMPNGSLEKWLHSENYCLDLIQRLQIAIDVALALEYLHHGHTFPVVHCDIKPSNVLLDDDMVAHLADFGIAKLFDDGESIVQTKTLATIGYAAPEYGSEGKVSKNGDVYSYGILLLEVFTGKKPTDDMFSEEMSLKKWVEEALQENTVSEVAAIDLLPKEEDRYFYVKKECASSVFRLAMKCLAIAPRERINMIETVAALQRIKAEVDQQCSLSITVGK</sequence>
<keyword evidence="26" id="KW-1185">Reference proteome</keyword>
<comment type="subcellular location">
    <subcellularLocation>
        <location evidence="1">Cell membrane</location>
        <topology evidence="1">Single-pass membrane protein</topology>
    </subcellularLocation>
</comment>
<dbReference type="GO" id="GO:0006952">
    <property type="term" value="P:defense response"/>
    <property type="evidence" value="ECO:0007669"/>
    <property type="project" value="UniProtKB-ARBA"/>
</dbReference>
<evidence type="ECO:0000256" key="6">
    <source>
        <dbReference type="ARBA" id="ARBA00022553"/>
    </source>
</evidence>
<dbReference type="InterPro" id="IPR008271">
    <property type="entry name" value="Ser/Thr_kinase_AS"/>
</dbReference>
<dbReference type="PROSITE" id="PS00108">
    <property type="entry name" value="PROTEIN_KINASE_ST"/>
    <property type="match status" value="1"/>
</dbReference>
<dbReference type="InterPro" id="IPR013210">
    <property type="entry name" value="LRR_N_plant-typ"/>
</dbReference>
<dbReference type="GO" id="GO:0005886">
    <property type="term" value="C:plasma membrane"/>
    <property type="evidence" value="ECO:0007669"/>
    <property type="project" value="UniProtKB-SubCell"/>
</dbReference>
<evidence type="ECO:0000256" key="16">
    <source>
        <dbReference type="ARBA" id="ARBA00023136"/>
    </source>
</evidence>
<dbReference type="EMBL" id="JAVIJP010000017">
    <property type="protein sequence ID" value="KAL3641371.1"/>
    <property type="molecule type" value="Genomic_DNA"/>
</dbReference>
<dbReference type="InterPro" id="IPR011009">
    <property type="entry name" value="Kinase-like_dom_sf"/>
</dbReference>
<evidence type="ECO:0000256" key="18">
    <source>
        <dbReference type="ARBA" id="ARBA00023180"/>
    </source>
</evidence>
<dbReference type="PROSITE" id="PS00107">
    <property type="entry name" value="PROTEIN_KINASE_ATP"/>
    <property type="match status" value="1"/>
</dbReference>
<keyword evidence="17" id="KW-0675">Receptor</keyword>
<dbReference type="InterPro" id="IPR032675">
    <property type="entry name" value="LRR_dom_sf"/>
</dbReference>
<keyword evidence="4" id="KW-1003">Cell membrane</keyword>
<keyword evidence="5" id="KW-0723">Serine/threonine-protein kinase</keyword>
<dbReference type="Pfam" id="PF07714">
    <property type="entry name" value="PK_Tyr_Ser-Thr"/>
    <property type="match status" value="1"/>
</dbReference>
<dbReference type="SMART" id="SM00365">
    <property type="entry name" value="LRR_SD22"/>
    <property type="match status" value="3"/>
</dbReference>
<name>A0ABD3DI94_9LAMI</name>
<evidence type="ECO:0000256" key="13">
    <source>
        <dbReference type="ARBA" id="ARBA00022777"/>
    </source>
</evidence>
<dbReference type="SMART" id="SM00369">
    <property type="entry name" value="LRR_TYP"/>
    <property type="match status" value="10"/>
</dbReference>
<dbReference type="GO" id="GO:0005524">
    <property type="term" value="F:ATP binding"/>
    <property type="evidence" value="ECO:0007669"/>
    <property type="project" value="UniProtKB-UniRule"/>
</dbReference>
<dbReference type="SUPFAM" id="SSF56112">
    <property type="entry name" value="Protein kinase-like (PK-like)"/>
    <property type="match status" value="1"/>
</dbReference>
<dbReference type="Proteomes" id="UP001632038">
    <property type="component" value="Unassembled WGS sequence"/>
</dbReference>
<feature type="binding site" evidence="21">
    <location>
        <position position="870"/>
    </location>
    <ligand>
        <name>ATP</name>
        <dbReference type="ChEBI" id="CHEBI:30616"/>
    </ligand>
</feature>
<evidence type="ECO:0000256" key="8">
    <source>
        <dbReference type="ARBA" id="ARBA00022679"/>
    </source>
</evidence>
<evidence type="ECO:0000256" key="21">
    <source>
        <dbReference type="PROSITE-ProRule" id="PRU10141"/>
    </source>
</evidence>
<comment type="caution">
    <text evidence="25">The sequence shown here is derived from an EMBL/GenBank/DDBJ whole genome shotgun (WGS) entry which is preliminary data.</text>
</comment>
<keyword evidence="15 22" id="KW-1133">Transmembrane helix</keyword>
<dbReference type="InterPro" id="IPR001611">
    <property type="entry name" value="Leu-rich_rpt"/>
</dbReference>
<evidence type="ECO:0000313" key="25">
    <source>
        <dbReference type="EMBL" id="KAL3641371.1"/>
    </source>
</evidence>
<evidence type="ECO:0000256" key="10">
    <source>
        <dbReference type="ARBA" id="ARBA00022729"/>
    </source>
</evidence>
<keyword evidence="13" id="KW-0418">Kinase</keyword>
<dbReference type="Gene3D" id="3.80.10.10">
    <property type="entry name" value="Ribonuclease Inhibitor"/>
    <property type="match status" value="4"/>
</dbReference>
<proteinExistence type="inferred from homology"/>
<dbReference type="InterPro" id="IPR000719">
    <property type="entry name" value="Prot_kinase_dom"/>
</dbReference>
<dbReference type="Gene3D" id="1.10.510.10">
    <property type="entry name" value="Transferase(Phosphotransferase) domain 1"/>
    <property type="match status" value="1"/>
</dbReference>
<evidence type="ECO:0000259" key="24">
    <source>
        <dbReference type="PROSITE" id="PS50011"/>
    </source>
</evidence>
<dbReference type="Pfam" id="PF00560">
    <property type="entry name" value="LRR_1"/>
    <property type="match status" value="7"/>
</dbReference>
<evidence type="ECO:0000256" key="2">
    <source>
        <dbReference type="ARBA" id="ARBA00008684"/>
    </source>
</evidence>
<keyword evidence="10 23" id="KW-0732">Signal</keyword>
<dbReference type="PANTHER" id="PTHR27008">
    <property type="entry name" value="OS04G0122200 PROTEIN"/>
    <property type="match status" value="1"/>
</dbReference>
<accession>A0ABD3DI94</accession>
<keyword evidence="12 21" id="KW-0547">Nucleotide-binding</keyword>
<dbReference type="PANTHER" id="PTHR27008:SF585">
    <property type="entry name" value="PROTEIN KINASE DOMAIN-CONTAINING PROTEIN"/>
    <property type="match status" value="1"/>
</dbReference>
<dbReference type="Gene3D" id="3.30.200.20">
    <property type="entry name" value="Phosphorylase Kinase, domain 1"/>
    <property type="match status" value="1"/>
</dbReference>
<evidence type="ECO:0000256" key="15">
    <source>
        <dbReference type="ARBA" id="ARBA00022989"/>
    </source>
</evidence>
<dbReference type="FunFam" id="3.80.10.10:FF:000041">
    <property type="entry name" value="LRR receptor-like serine/threonine-protein kinase ERECTA"/>
    <property type="match status" value="1"/>
</dbReference>
<feature type="transmembrane region" description="Helical" evidence="22">
    <location>
        <begin position="770"/>
        <end position="794"/>
    </location>
</feature>
<dbReference type="SUPFAM" id="SSF52047">
    <property type="entry name" value="RNI-like"/>
    <property type="match status" value="2"/>
</dbReference>
<evidence type="ECO:0000256" key="3">
    <source>
        <dbReference type="ARBA" id="ARBA00012513"/>
    </source>
</evidence>
<dbReference type="InterPro" id="IPR051809">
    <property type="entry name" value="Plant_receptor-like_S/T_kinase"/>
</dbReference>
<dbReference type="EC" id="2.7.11.1" evidence="3"/>
<dbReference type="Pfam" id="PF08263">
    <property type="entry name" value="LRRNT_2"/>
    <property type="match status" value="1"/>
</dbReference>
<evidence type="ECO:0000256" key="5">
    <source>
        <dbReference type="ARBA" id="ARBA00022527"/>
    </source>
</evidence>
<evidence type="ECO:0000256" key="1">
    <source>
        <dbReference type="ARBA" id="ARBA00004162"/>
    </source>
</evidence>
<evidence type="ECO:0000256" key="19">
    <source>
        <dbReference type="ARBA" id="ARBA00047899"/>
    </source>
</evidence>